<dbReference type="EMBL" id="JAALFG010000004">
    <property type="protein sequence ID" value="NGP19052.1"/>
    <property type="molecule type" value="Genomic_DNA"/>
</dbReference>
<feature type="chain" id="PRO_5026834223" evidence="1">
    <location>
        <begin position="24"/>
        <end position="84"/>
    </location>
</feature>
<dbReference type="Proteomes" id="UP000474802">
    <property type="component" value="Unassembled WGS sequence"/>
</dbReference>
<organism evidence="2 3">
    <name type="scientific">Devosia aurantiaca</name>
    <dbReference type="NCBI Taxonomy" id="2714858"/>
    <lineage>
        <taxon>Bacteria</taxon>
        <taxon>Pseudomonadati</taxon>
        <taxon>Pseudomonadota</taxon>
        <taxon>Alphaproteobacteria</taxon>
        <taxon>Hyphomicrobiales</taxon>
        <taxon>Devosiaceae</taxon>
        <taxon>Devosia</taxon>
    </lineage>
</organism>
<reference evidence="2 3" key="1">
    <citation type="submission" date="2020-02" db="EMBL/GenBank/DDBJ databases">
        <authorList>
            <person name="Khan S.A."/>
            <person name="Jeon C.O."/>
            <person name="Chun B.H."/>
        </authorList>
    </citation>
    <scope>NUCLEOTIDE SEQUENCE [LARGE SCALE GENOMIC DNA]</scope>
    <source>
        <strain evidence="2 3">H239</strain>
    </source>
</reference>
<proteinExistence type="predicted"/>
<evidence type="ECO:0000313" key="3">
    <source>
        <dbReference type="Proteomes" id="UP000474802"/>
    </source>
</evidence>
<name>A0A6M1SUL3_9HYPH</name>
<keyword evidence="3" id="KW-1185">Reference proteome</keyword>
<accession>A0A6M1SUL3</accession>
<sequence>MKKFVATAVALAATAATMMPIQAQVVTLNYGERVRVVETYCDRNPRDPDCFGYRDGRWSRNQYNRFYDNRRSDLDTVAAGPSLA</sequence>
<feature type="signal peptide" evidence="1">
    <location>
        <begin position="1"/>
        <end position="23"/>
    </location>
</feature>
<evidence type="ECO:0000256" key="1">
    <source>
        <dbReference type="SAM" id="SignalP"/>
    </source>
</evidence>
<reference evidence="2 3" key="2">
    <citation type="submission" date="2020-03" db="EMBL/GenBank/DDBJ databases">
        <title>Devosia chinhatensis sp. nov., isolated from a hexachlorocyclohexane (HCH) dump site in India.</title>
        <authorList>
            <person name="Kumar M."/>
            <person name="Lal R."/>
        </authorList>
    </citation>
    <scope>NUCLEOTIDE SEQUENCE [LARGE SCALE GENOMIC DNA]</scope>
    <source>
        <strain evidence="2 3">H239</strain>
    </source>
</reference>
<dbReference type="RefSeq" id="WP_164535299.1">
    <property type="nucleotide sequence ID" value="NZ_JAALFG010000004.1"/>
</dbReference>
<dbReference type="AlphaFoldDB" id="A0A6M1SUL3"/>
<gene>
    <name evidence="2" type="ORF">G5575_16635</name>
</gene>
<keyword evidence="1" id="KW-0732">Signal</keyword>
<protein>
    <submittedName>
        <fullName evidence="2">Uncharacterized protein</fullName>
    </submittedName>
</protein>
<comment type="caution">
    <text evidence="2">The sequence shown here is derived from an EMBL/GenBank/DDBJ whole genome shotgun (WGS) entry which is preliminary data.</text>
</comment>
<evidence type="ECO:0000313" key="2">
    <source>
        <dbReference type="EMBL" id="NGP19052.1"/>
    </source>
</evidence>